<feature type="transmembrane region" description="Helical" evidence="10">
    <location>
        <begin position="248"/>
        <end position="273"/>
    </location>
</feature>
<keyword evidence="2" id="KW-1003">Cell membrane</keyword>
<reference evidence="12 13" key="1">
    <citation type="journal article" date="2018" name="Sci. Rep.">
        <title>Comparative analysis of the Pocillopora damicornis genome highlights role of immune system in coral evolution.</title>
        <authorList>
            <person name="Cunning R."/>
            <person name="Bay R.A."/>
            <person name="Gillette P."/>
            <person name="Baker A.C."/>
            <person name="Traylor-Knowles N."/>
        </authorList>
    </citation>
    <scope>NUCLEOTIDE SEQUENCE [LARGE SCALE GENOMIC DNA]</scope>
    <source>
        <strain evidence="12">RSMAS</strain>
        <tissue evidence="12">Whole animal</tissue>
    </source>
</reference>
<comment type="caution">
    <text evidence="12">The sequence shown here is derived from an EMBL/GenBank/DDBJ whole genome shotgun (WGS) entry which is preliminary data.</text>
</comment>
<keyword evidence="4 10" id="KW-1133">Transmembrane helix</keyword>
<dbReference type="Gene3D" id="1.20.1070.10">
    <property type="entry name" value="Rhodopsin 7-helix transmembrane proteins"/>
    <property type="match status" value="1"/>
</dbReference>
<gene>
    <name evidence="12" type="ORF">pdam_00007723</name>
</gene>
<evidence type="ECO:0000256" key="10">
    <source>
        <dbReference type="SAM" id="Phobius"/>
    </source>
</evidence>
<dbReference type="InterPro" id="IPR000276">
    <property type="entry name" value="GPCR_Rhodpsn"/>
</dbReference>
<dbReference type="Pfam" id="PF00001">
    <property type="entry name" value="7tm_1"/>
    <property type="match status" value="1"/>
</dbReference>
<evidence type="ECO:0000256" key="4">
    <source>
        <dbReference type="ARBA" id="ARBA00022989"/>
    </source>
</evidence>
<dbReference type="InterPro" id="IPR017452">
    <property type="entry name" value="GPCR_Rhodpsn_7TM"/>
</dbReference>
<dbReference type="SUPFAM" id="SSF81321">
    <property type="entry name" value="Family A G protein-coupled receptor-like"/>
    <property type="match status" value="1"/>
</dbReference>
<dbReference type="PROSITE" id="PS00237">
    <property type="entry name" value="G_PROTEIN_RECEP_F1_1"/>
    <property type="match status" value="1"/>
</dbReference>
<name>A0A3M6UZW2_POCDA</name>
<evidence type="ECO:0000256" key="1">
    <source>
        <dbReference type="ARBA" id="ARBA00004651"/>
    </source>
</evidence>
<protein>
    <recommendedName>
        <fullName evidence="11">G-protein coupled receptors family 1 profile domain-containing protein</fullName>
    </recommendedName>
</protein>
<comment type="subcellular location">
    <subcellularLocation>
        <location evidence="1">Cell membrane</location>
        <topology evidence="1">Multi-pass membrane protein</topology>
    </subcellularLocation>
</comment>
<evidence type="ECO:0000256" key="6">
    <source>
        <dbReference type="ARBA" id="ARBA00023136"/>
    </source>
</evidence>
<evidence type="ECO:0000256" key="8">
    <source>
        <dbReference type="ARBA" id="ARBA00023224"/>
    </source>
</evidence>
<evidence type="ECO:0000313" key="12">
    <source>
        <dbReference type="EMBL" id="RMX59180.1"/>
    </source>
</evidence>
<evidence type="ECO:0000313" key="13">
    <source>
        <dbReference type="Proteomes" id="UP000275408"/>
    </source>
</evidence>
<dbReference type="OrthoDB" id="5965047at2759"/>
<dbReference type="PROSITE" id="PS50262">
    <property type="entry name" value="G_PROTEIN_RECEP_F1_2"/>
    <property type="match status" value="1"/>
</dbReference>
<dbReference type="SMART" id="SM01381">
    <property type="entry name" value="7TM_GPCR_Srsx"/>
    <property type="match status" value="1"/>
</dbReference>
<dbReference type="PANTHER" id="PTHR24249">
    <property type="entry name" value="HISTAMINE RECEPTOR-RELATED G-PROTEIN COUPLED RECEPTOR"/>
    <property type="match status" value="1"/>
</dbReference>
<keyword evidence="13" id="KW-1185">Reference proteome</keyword>
<dbReference type="Proteomes" id="UP000275408">
    <property type="component" value="Unassembled WGS sequence"/>
</dbReference>
<dbReference type="PRINTS" id="PR00237">
    <property type="entry name" value="GPCRRHODOPSN"/>
</dbReference>
<dbReference type="GO" id="GO:0004930">
    <property type="term" value="F:G protein-coupled receptor activity"/>
    <property type="evidence" value="ECO:0007669"/>
    <property type="project" value="UniProtKB-KW"/>
</dbReference>
<keyword evidence="3 9" id="KW-0812">Transmembrane</keyword>
<dbReference type="STRING" id="46731.A0A3M6UZW2"/>
<evidence type="ECO:0000256" key="9">
    <source>
        <dbReference type="RuleBase" id="RU000688"/>
    </source>
</evidence>
<comment type="similarity">
    <text evidence="9">Belongs to the G-protein coupled receptor 1 family.</text>
</comment>
<sequence length="375" mass="41902">MSASTFTSLNSSPTFATILPSAMSAAVQTTILSATLVVNFLGNICVCLAVYHVRSLRQKPNSSVLVSLAVSDFSLLSFLVFRLIWLYEHEAACKVSEYFLGMLTISLYVSITHICLLSCDRYAAILYPLRYSAIVTKKRVSRALFAAWFAPVLSITVSNWTHGNSSRSDYWRSIIGCSQNFDKPSLEHTCHIAFNITFFVGIPFAVILFVYGRLAKISWSQNNRVEPGENLNLEAAEMKRKKKKEMKWMRTIAMVVGAFAFCYLPGFICLLITATIGPSRVPNAVMSAVVVVVVINSALNPIIYMIRSNEFQRGFKRIFQFPSLTRNTTLNTTSIHAGGNRRDLSTLVVHDDPPSVLGFQWNHATFTKTRRPVLP</sequence>
<evidence type="ECO:0000259" key="11">
    <source>
        <dbReference type="PROSITE" id="PS50262"/>
    </source>
</evidence>
<dbReference type="EMBL" id="RCHS01000387">
    <property type="protein sequence ID" value="RMX59180.1"/>
    <property type="molecule type" value="Genomic_DNA"/>
</dbReference>
<feature type="transmembrane region" description="Helical" evidence="10">
    <location>
        <begin position="285"/>
        <end position="306"/>
    </location>
</feature>
<dbReference type="OMA" id="CHIAFNI"/>
<feature type="transmembrane region" description="Helical" evidence="10">
    <location>
        <begin position="26"/>
        <end position="51"/>
    </location>
</feature>
<accession>A0A3M6UZW2</accession>
<feature type="transmembrane region" description="Helical" evidence="10">
    <location>
        <begin position="192"/>
        <end position="214"/>
    </location>
</feature>
<keyword evidence="7 9" id="KW-0675">Receptor</keyword>
<dbReference type="InterPro" id="IPR050569">
    <property type="entry name" value="TAAR"/>
</dbReference>
<keyword evidence="8 9" id="KW-0807">Transducer</keyword>
<feature type="domain" description="G-protein coupled receptors family 1 profile" evidence="11">
    <location>
        <begin position="42"/>
        <end position="304"/>
    </location>
</feature>
<organism evidence="12 13">
    <name type="scientific">Pocillopora damicornis</name>
    <name type="common">Cauliflower coral</name>
    <name type="synonym">Millepora damicornis</name>
    <dbReference type="NCBI Taxonomy" id="46731"/>
    <lineage>
        <taxon>Eukaryota</taxon>
        <taxon>Metazoa</taxon>
        <taxon>Cnidaria</taxon>
        <taxon>Anthozoa</taxon>
        <taxon>Hexacorallia</taxon>
        <taxon>Scleractinia</taxon>
        <taxon>Astrocoeniina</taxon>
        <taxon>Pocilloporidae</taxon>
        <taxon>Pocillopora</taxon>
    </lineage>
</organism>
<proteinExistence type="inferred from homology"/>
<evidence type="ECO:0000256" key="7">
    <source>
        <dbReference type="ARBA" id="ARBA00023170"/>
    </source>
</evidence>
<keyword evidence="5 9" id="KW-0297">G-protein coupled receptor</keyword>
<evidence type="ECO:0000256" key="3">
    <source>
        <dbReference type="ARBA" id="ARBA00022692"/>
    </source>
</evidence>
<keyword evidence="6 10" id="KW-0472">Membrane</keyword>
<dbReference type="PANTHER" id="PTHR24249:SF372">
    <property type="entry name" value="G-PROTEIN COUPLED RECEPTORS FAMILY 1 PROFILE DOMAIN-CONTAINING PROTEIN"/>
    <property type="match status" value="1"/>
</dbReference>
<dbReference type="AlphaFoldDB" id="A0A3M6UZW2"/>
<dbReference type="GO" id="GO:0005886">
    <property type="term" value="C:plasma membrane"/>
    <property type="evidence" value="ECO:0007669"/>
    <property type="project" value="UniProtKB-SubCell"/>
</dbReference>
<evidence type="ECO:0000256" key="2">
    <source>
        <dbReference type="ARBA" id="ARBA00022475"/>
    </source>
</evidence>
<evidence type="ECO:0000256" key="5">
    <source>
        <dbReference type="ARBA" id="ARBA00023040"/>
    </source>
</evidence>
<feature type="transmembrane region" description="Helical" evidence="10">
    <location>
        <begin position="63"/>
        <end position="86"/>
    </location>
</feature>
<feature type="transmembrane region" description="Helical" evidence="10">
    <location>
        <begin position="98"/>
        <end position="119"/>
    </location>
</feature>
<feature type="transmembrane region" description="Helical" evidence="10">
    <location>
        <begin position="140"/>
        <end position="161"/>
    </location>
</feature>